<protein>
    <submittedName>
        <fullName evidence="1">Uncharacterized protein</fullName>
    </submittedName>
</protein>
<reference evidence="1" key="1">
    <citation type="submission" date="2018-03" db="EMBL/GenBank/DDBJ databases">
        <title>Draft genome sequences of Megaviruse, new member of the family Mimiviridae isolated from water in Shanghai, China.</title>
        <authorList>
            <person name="Xia Y."/>
        </authorList>
    </citation>
    <scope>NUCLEOTIDE SEQUENCE</scope>
    <source>
        <strain evidence="1">SH</strain>
    </source>
</reference>
<organism evidence="1">
    <name type="scientific">Megavirus baoshan</name>
    <dbReference type="NCBI Taxonomy" id="2496520"/>
    <lineage>
        <taxon>Viruses</taxon>
        <taxon>Varidnaviria</taxon>
        <taxon>Bamfordvirae</taxon>
        <taxon>Nucleocytoviricota</taxon>
        <taxon>Megaviricetes</taxon>
        <taxon>Imitervirales</taxon>
        <taxon>Mimiviridae</taxon>
        <taxon>Megamimivirinae</taxon>
        <taxon>Megavirus</taxon>
        <taxon>Megavirus baoshanense</taxon>
    </lineage>
</organism>
<evidence type="ECO:0000313" key="1">
    <source>
        <dbReference type="EMBL" id="UFX99854.1"/>
    </source>
</evidence>
<name>A0A8K1T180_9VIRU</name>
<gene>
    <name evidence="1" type="ORF">Mb0795</name>
</gene>
<proteinExistence type="predicted"/>
<accession>A0A8K1T180</accession>
<dbReference type="EMBL" id="MH046811">
    <property type="protein sequence ID" value="UFX99854.1"/>
    <property type="molecule type" value="Genomic_DNA"/>
</dbReference>
<sequence length="85" mass="9529">MIKSSKSHYVAEARPNKYWHNSHNNSHNNNITYHNYNYTTNSTNIQIKYGNTNQTNTNTIKPIYGNIIGDCPVGPLASGPFTSGQ</sequence>